<feature type="compositionally biased region" description="Basic and acidic residues" evidence="5">
    <location>
        <begin position="84"/>
        <end position="106"/>
    </location>
</feature>
<dbReference type="Pfam" id="PF07808">
    <property type="entry name" value="RED_N"/>
    <property type="match status" value="1"/>
</dbReference>
<feature type="region of interest" description="Disordered" evidence="5">
    <location>
        <begin position="281"/>
        <end position="347"/>
    </location>
</feature>
<protein>
    <submittedName>
        <fullName evidence="8">IK</fullName>
    </submittedName>
</protein>
<reference evidence="8" key="1">
    <citation type="submission" date="2020-06" db="EMBL/GenBank/DDBJ databases">
        <title>Draft genome of Bugula neritina, a colonial animal packing powerful symbionts and potential medicines.</title>
        <authorList>
            <person name="Rayko M."/>
        </authorList>
    </citation>
    <scope>NUCLEOTIDE SEQUENCE [LARGE SCALE GENOMIC DNA]</scope>
    <source>
        <strain evidence="8">Kwan_BN1</strain>
    </source>
</reference>
<sequence>MEFSNPLPPSNYAHQTSQEDSQPLTNDDFRKLMMTPRVGGPTPSSKVYQKQASVTENEEQKSSTDERKKRKLYYAKLKKIEDEKKKELDSKYRDRAKERREGKANEETSESNIFALIADITNGSTQAEKRKKMIEESKFLGGDMEHTHLVKGLDYALLDKVRAEINSQETHDEDLEAVVENPEDIELDEDQGEEAELRGRLAKNIYRVLFKTKLPQKNEMFAPGRMAYVVDLEDDFPESDIPTTAIRSKADCPTQTETTTLTTNDIVINKLTQILSYLRQGRRDKKKRKEKEKAEAGTKELMKPKDDVEGGREDRGNRHTSYFEKPDDRSDMEKISEKERKESASQFLKGLSKQYAEKWNEMDAKKGEKEMKAKQGKTNKRKPAVDSYAECYPGMDEAADAIDDSDDEADYTKMDMGNKKGPVNRWDFENDEQYQEYMSKKEALPKAAFQYGVKMSDGRKTRRAGPKDEKAALDREWQQIQSLMAKRSSGGSASKRAKY</sequence>
<feature type="region of interest" description="Disordered" evidence="5">
    <location>
        <begin position="1"/>
        <end position="70"/>
    </location>
</feature>
<dbReference type="Pfam" id="PF07807">
    <property type="entry name" value="RED_C"/>
    <property type="match status" value="1"/>
</dbReference>
<evidence type="ECO:0000256" key="3">
    <source>
        <dbReference type="ARBA" id="ARBA00022737"/>
    </source>
</evidence>
<comment type="caution">
    <text evidence="8">The sequence shown here is derived from an EMBL/GenBank/DDBJ whole genome shotgun (WGS) entry which is preliminary data.</text>
</comment>
<dbReference type="EMBL" id="VXIV02001568">
    <property type="protein sequence ID" value="KAF6031780.1"/>
    <property type="molecule type" value="Genomic_DNA"/>
</dbReference>
<evidence type="ECO:0000259" key="7">
    <source>
        <dbReference type="Pfam" id="PF07808"/>
    </source>
</evidence>
<evidence type="ECO:0000313" key="8">
    <source>
        <dbReference type="EMBL" id="KAF6031780.1"/>
    </source>
</evidence>
<evidence type="ECO:0000256" key="2">
    <source>
        <dbReference type="ARBA" id="ARBA00006660"/>
    </source>
</evidence>
<dbReference type="Proteomes" id="UP000593567">
    <property type="component" value="Unassembled WGS sequence"/>
</dbReference>
<dbReference type="InterPro" id="IPR039896">
    <property type="entry name" value="Red-like"/>
</dbReference>
<dbReference type="PANTHER" id="PTHR12765">
    <property type="entry name" value="RED PROTEIN IK FACTOR CYTOKINE IK"/>
    <property type="match status" value="1"/>
</dbReference>
<accession>A0A7J7JZE5</accession>
<feature type="compositionally biased region" description="Basic residues" evidence="5">
    <location>
        <begin position="281"/>
        <end position="290"/>
    </location>
</feature>
<name>A0A7J7JZE5_BUGNE</name>
<dbReference type="AlphaFoldDB" id="A0A7J7JZE5"/>
<dbReference type="InterPro" id="IPR012916">
    <property type="entry name" value="RED_N"/>
</dbReference>
<evidence type="ECO:0000256" key="5">
    <source>
        <dbReference type="SAM" id="MobiDB-lite"/>
    </source>
</evidence>
<feature type="region of interest" description="Disordered" evidence="5">
    <location>
        <begin position="365"/>
        <end position="385"/>
    </location>
</feature>
<comment type="similarity">
    <text evidence="2">Belongs to the RED family.</text>
</comment>
<evidence type="ECO:0000256" key="4">
    <source>
        <dbReference type="ARBA" id="ARBA00023242"/>
    </source>
</evidence>
<feature type="domain" description="Protein RED C-terminal" evidence="6">
    <location>
        <begin position="388"/>
        <end position="496"/>
    </location>
</feature>
<organism evidence="8 9">
    <name type="scientific">Bugula neritina</name>
    <name type="common">Brown bryozoan</name>
    <name type="synonym">Sertularia neritina</name>
    <dbReference type="NCBI Taxonomy" id="10212"/>
    <lineage>
        <taxon>Eukaryota</taxon>
        <taxon>Metazoa</taxon>
        <taxon>Spiralia</taxon>
        <taxon>Lophotrochozoa</taxon>
        <taxon>Bryozoa</taxon>
        <taxon>Gymnolaemata</taxon>
        <taxon>Cheilostomatida</taxon>
        <taxon>Flustrina</taxon>
        <taxon>Buguloidea</taxon>
        <taxon>Bugulidae</taxon>
        <taxon>Bugula</taxon>
    </lineage>
</organism>
<feature type="region of interest" description="Disordered" evidence="5">
    <location>
        <begin position="84"/>
        <end position="108"/>
    </location>
</feature>
<keyword evidence="9" id="KW-1185">Reference proteome</keyword>
<feature type="compositionally biased region" description="Polar residues" evidence="5">
    <location>
        <begin position="12"/>
        <end position="25"/>
    </location>
</feature>
<evidence type="ECO:0000259" key="6">
    <source>
        <dbReference type="Pfam" id="PF07807"/>
    </source>
</evidence>
<comment type="subcellular location">
    <subcellularLocation>
        <location evidence="1">Nucleus</location>
    </subcellularLocation>
</comment>
<dbReference type="InterPro" id="IPR012492">
    <property type="entry name" value="RED_C"/>
</dbReference>
<keyword evidence="4" id="KW-0539">Nucleus</keyword>
<dbReference type="OrthoDB" id="3366823at2759"/>
<evidence type="ECO:0000313" key="9">
    <source>
        <dbReference type="Proteomes" id="UP000593567"/>
    </source>
</evidence>
<feature type="domain" description="RED-like N-terminal" evidence="7">
    <location>
        <begin position="69"/>
        <end position="290"/>
    </location>
</feature>
<gene>
    <name evidence="8" type="ORF">EB796_009908</name>
</gene>
<feature type="compositionally biased region" description="Polar residues" evidence="5">
    <location>
        <begin position="42"/>
        <end position="55"/>
    </location>
</feature>
<feature type="compositionally biased region" description="Basic and acidic residues" evidence="5">
    <location>
        <begin position="291"/>
        <end position="343"/>
    </location>
</feature>
<evidence type="ECO:0000256" key="1">
    <source>
        <dbReference type="ARBA" id="ARBA00004123"/>
    </source>
</evidence>
<feature type="compositionally biased region" description="Basic and acidic residues" evidence="5">
    <location>
        <begin position="58"/>
        <end position="67"/>
    </location>
</feature>
<keyword evidence="3" id="KW-0677">Repeat</keyword>
<feature type="region of interest" description="Disordered" evidence="5">
    <location>
        <begin position="454"/>
        <end position="473"/>
    </location>
</feature>
<proteinExistence type="inferred from homology"/>
<dbReference type="GO" id="GO:0005634">
    <property type="term" value="C:nucleus"/>
    <property type="evidence" value="ECO:0007669"/>
    <property type="project" value="UniProtKB-SubCell"/>
</dbReference>